<feature type="domain" description="EGF-like" evidence="11">
    <location>
        <begin position="47"/>
        <end position="86"/>
    </location>
</feature>
<evidence type="ECO:0000256" key="9">
    <source>
        <dbReference type="SAM" id="Phobius"/>
    </source>
</evidence>
<keyword evidence="9" id="KW-1133">Transmembrane helix</keyword>
<evidence type="ECO:0000256" key="3">
    <source>
        <dbReference type="ARBA" id="ARBA00022729"/>
    </source>
</evidence>
<sequence length="2625" mass="279323">MVTVVQSQLEECGPQLTCQNGGQCVTSGTTNRCQCAPGYTGSRCETDIDWCANPGTLSCQNNARCVDELLGFSCDCLSGWEGELCDKEKDECQPNPCLNGGTCTDMFDSFSCACPAQFSGETCQNDVDECAQNSTVCENGATCQNTIGGFSCDCVPGYEGDLCERETDECASNPCFYDGKCIDLINSFRCECQPSFVGPLCQGVVNRCVVDNPCQAGSACVNMPGGGYSCFCPPGYYGPHCELEENVCASRPCLNGATCTNLQEGYSCRCATGFSGINCETDIDECDAVPCENNGTCSETTPGSYSCDCLPGYGGDNCQLNIDECENHGCQGQQICIDLVNDYRCICPAGKTGALCDVDLVDCTTTACENGGVCTRPATNNTSFATAAERFNANVPQCVCPSPFVGQTCSRSTDVCVPQPCQNGGTCLRDSSGNGTVSAKCACVEGYIGARCETLADDCRGAEKCRNGGVCVQRIGESDSVARFQCECPGILTGTLCETEPSGCLPDPCLNNATCTSLGPLDSLISLIMARDPCLNDATCTSLIPLDFSCECPAGWTGARCGQDVDECSPSVDPPVCNNQGACVNDIPGYRCVCSRYWTGSTCETDILECDQNSTLTCRNNGTCLEVMGGPPKCQCVEGYTGSDCSVYMGQCEPNPCQNNGTCSLNVSSSTSNHSGNGRVEEISCECVPGFTGKLCEANIDECTLLRPCLNNGICRDGINGYTCDCQSGWEGLRCELDKDECADQPCLNGGTCHDVDGGFFCRCAPGFVGRTCDQEVNECGFNPCRNNATCVDLVHSFRCECQPGYTGIACNIDINECDSNPCSSKATCVEGVNTYTCICPLGFEGPECNIDIDECAPSPCLHGGKCSQGEPSTFNCSCPPGVTGELCEVVATVTFNGASALTFDLSPTQAQQLSSVSTRTVRRRRRSIEDDDIQNGGLLYTSPDYTEVGSSRQKRQVNISPDDLSEIQFTMATTILDGILLVLTGVSNTGSPQHVVLEMENGELYLSANDGTRLLSDHISISGQSTSGVSNHVVQITLTSGQAELRLNPSFCVESEDNNGTASSNERCKILKLDFSEGDRNSSESDWALNGQVHFGGVSEFTSYTRSIVMDTKGFTGCLGNLMINGRSINLASAVELSSAQNTSVVNSPDYGCPSHAPCLQTTCANGGSCKDLWLSKVCTCAPGFSGETCEVQSMMNFEPENMLHFAGNPMLSNLSFFLSSANDTGLILYTLTTDSLSLSLDSGQVRLQLISYDTGRDIVTRVGDDLHLQDWVKVSVQFAERQYKLDVSSDDKTSLGSVTGTASSPILVTGPLFLGALHSHPALDKWRQREVALPSQSSFKGCIRDVTVNSQPLDLSTNVPTSLGNDPPPARPGCQKEEACLQISCANQGTCVPGWEGPSCKCAEGFEGENCTQASAFTFDGAASYSVITLDRSVIPLGDSGALEFRTRRSSSTLLLLQFIRLNGTAGSFLEFRIFDGQLQIYSSFTTETESSNGQVSDGDWHKLQWVRSGTQLNIQLDRRNLFLRSGFDPLSPTLDDLVHIYVGARPLFPGDSTQIVAFFKGCLRGLTFNDQDMPFATATDNATSVSRNSIFNVTSGVFHSSATDNGFSVAPVGLVSGCLGDKVCRVNPCPKNSYCVDAWNLASCPCLVGWEGVYCNKSVDDCRTNLCQNGAVCVDDHVSYTCICPDDRYTGRYCDVLRNPCVNDPPCNSTTTASCDAFNETSVICTCKPGYAGVFCDDVIDNCSPSPCLNNGSCRNAPNRFTCECPKGYFGTVCEERDPCLSEPCFNGGICIAQSRLLNISSSSSSSSSSTSLSTLGSLNNTGTISSSSSSNSSTAISSPPFQCECRQPYYGSVCQNYDFCVGNMCRNNASCIVEQNRPTCQCPFGYYGTFCEFEDHCASLPCQHNAECRNEADTHICLCPFYFTGKNCETAINQCEFNLCFNGATCIFNESTVREAFGSSSSLSSGLILSSSSATSDQNNALPSNSQQTAVSSESRPTALAAATSKSPSNLVEVSINSTYCICSPGFGGDNCQVDVNECDSNPCLNNGSCRDSTNRHPGEGFFVGFRCSCLSGFFGQTCEFEANECEQSPSSPSNQNSAVCLNGGACVDLINDFRCDCPSGFKGSRCEDDVRGCASSPCQNGAQCQSDENDPSNYSCDCETGFTGALCEVNIPDCVDHMCQNGATCEDGINSYSCICLPGYSGQTCDRVIDACYSQPCFNGGLCNYQGLCSCPDVVQACGWQDEDCQMTRCGQRPDCQALSASYLCNCTGTGYKPPQCAQDEDECEFSPCLHGGLCTNNVGSYSCSCLGTGYHGRSCEVDDDECQHDDACFNGGTCENLPGSYRCECPSEWDGPRCGQNRDDCRPDNPCLNGGRCQDMLGGYQCDCTGTGFDGQNCTDNIDDCSNHRCEHNSTCVDGIRQFSCECGAGFTGQLCQFRLVPIACLPSPCLNDGLCRENTDGTVSCNCTGTGFRGQLCQEDVDECEDGSHSCQGESLCVNRAGNYSCDCGVLRTGVYCETVVTDPTQGKSSSTPSSSSSLSDGAIVGVVFAFILVIVLIVAVLGYIVLRRRRTSGCYKPSAAESAANGGAGLGRRGNSRVVGVNGVAGGIEMVDTTTTGERMI</sequence>
<evidence type="ECO:0000256" key="5">
    <source>
        <dbReference type="ARBA" id="ARBA00023157"/>
    </source>
</evidence>
<feature type="domain" description="EGF-like" evidence="11">
    <location>
        <begin position="526"/>
        <end position="562"/>
    </location>
</feature>
<feature type="domain" description="EGF-like" evidence="11">
    <location>
        <begin position="1860"/>
        <end position="1896"/>
    </location>
</feature>
<feature type="disulfide bond" evidence="7">
    <location>
        <begin position="1886"/>
        <end position="1895"/>
    </location>
</feature>
<dbReference type="InterPro" id="IPR049883">
    <property type="entry name" value="NOTCH1_EGF-like"/>
</dbReference>
<dbReference type="SMART" id="SM00181">
    <property type="entry name" value="EGF"/>
    <property type="match status" value="43"/>
</dbReference>
<feature type="domain" description="Laminin G" evidence="10">
    <location>
        <begin position="1416"/>
        <end position="1621"/>
    </location>
</feature>
<keyword evidence="3" id="KW-0732">Signal</keyword>
<keyword evidence="4" id="KW-0677">Repeat</keyword>
<feature type="disulfide bond" evidence="7">
    <location>
        <begin position="1730"/>
        <end position="1739"/>
    </location>
</feature>
<evidence type="ECO:0000259" key="10">
    <source>
        <dbReference type="PROSITE" id="PS50025"/>
    </source>
</evidence>
<dbReference type="InterPro" id="IPR000742">
    <property type="entry name" value="EGF"/>
</dbReference>
<dbReference type="GO" id="GO:0051240">
    <property type="term" value="P:positive regulation of multicellular organismal process"/>
    <property type="evidence" value="ECO:0007669"/>
    <property type="project" value="UniProtKB-ARBA"/>
</dbReference>
<feature type="domain" description="EGF-like" evidence="11">
    <location>
        <begin position="455"/>
        <end position="498"/>
    </location>
</feature>
<dbReference type="FunFam" id="2.10.25.10:FF:000173">
    <property type="entry name" value="Neurogenic locus notch protein 2"/>
    <property type="match status" value="1"/>
</dbReference>
<feature type="domain" description="EGF-like" evidence="11">
    <location>
        <begin position="699"/>
        <end position="736"/>
    </location>
</feature>
<dbReference type="FunFam" id="2.10.25.10:FF:000122">
    <property type="entry name" value="Protein crumbs homolog 2"/>
    <property type="match status" value="1"/>
</dbReference>
<feature type="disulfide bond" evidence="7">
    <location>
        <begin position="840"/>
        <end position="849"/>
    </location>
</feature>
<feature type="domain" description="EGF-like" evidence="11">
    <location>
        <begin position="1700"/>
        <end position="1740"/>
    </location>
</feature>
<dbReference type="InterPro" id="IPR001791">
    <property type="entry name" value="Laminin_G"/>
</dbReference>
<feature type="domain" description="EGF-like" evidence="11">
    <location>
        <begin position="321"/>
        <end position="357"/>
    </location>
</feature>
<feature type="domain" description="EGF-like" evidence="11">
    <location>
        <begin position="1897"/>
        <end position="1933"/>
    </location>
</feature>
<dbReference type="GO" id="GO:0035282">
    <property type="term" value="P:segmentation"/>
    <property type="evidence" value="ECO:0007669"/>
    <property type="project" value="UniProtKB-ARBA"/>
</dbReference>
<feature type="domain" description="EGF-like" evidence="11">
    <location>
        <begin position="166"/>
        <end position="202"/>
    </location>
</feature>
<feature type="domain" description="EGF-like" evidence="11">
    <location>
        <begin position="412"/>
        <end position="453"/>
    </location>
</feature>
<feature type="disulfide bond" evidence="7">
    <location>
        <begin position="802"/>
        <end position="811"/>
    </location>
</feature>
<dbReference type="SMART" id="SM00179">
    <property type="entry name" value="EGF_CA"/>
    <property type="match status" value="34"/>
</dbReference>
<dbReference type="InterPro" id="IPR013320">
    <property type="entry name" value="ConA-like_dom_sf"/>
</dbReference>
<feature type="disulfide bond" evidence="7">
    <location>
        <begin position="636"/>
        <end position="645"/>
    </location>
</feature>
<dbReference type="Proteomes" id="UP001283361">
    <property type="component" value="Unassembled WGS sequence"/>
</dbReference>
<evidence type="ECO:0000256" key="7">
    <source>
        <dbReference type="PROSITE-ProRule" id="PRU00076"/>
    </source>
</evidence>
<dbReference type="GO" id="GO:0048646">
    <property type="term" value="P:anatomical structure formation involved in morphogenesis"/>
    <property type="evidence" value="ECO:0007669"/>
    <property type="project" value="UniProtKB-ARBA"/>
</dbReference>
<dbReference type="InterPro" id="IPR013032">
    <property type="entry name" value="EGF-like_CS"/>
</dbReference>
<keyword evidence="13" id="KW-1185">Reference proteome</keyword>
<feature type="disulfide bond" evidence="7">
    <location>
        <begin position="2351"/>
        <end position="2360"/>
    </location>
</feature>
<feature type="domain" description="EGF-like" evidence="11">
    <location>
        <begin position="606"/>
        <end position="646"/>
    </location>
</feature>
<feature type="domain" description="EGF-like" evidence="11">
    <location>
        <begin position="1156"/>
        <end position="1192"/>
    </location>
</feature>
<feature type="disulfide bond" evidence="7">
    <location>
        <begin position="1923"/>
        <end position="1932"/>
    </location>
</feature>
<keyword evidence="9" id="KW-0472">Membrane</keyword>
<feature type="domain" description="EGF-like" evidence="11">
    <location>
        <begin position="2086"/>
        <end position="2132"/>
    </location>
</feature>
<dbReference type="SMART" id="SM00282">
    <property type="entry name" value="LamG"/>
    <property type="match status" value="3"/>
</dbReference>
<dbReference type="SUPFAM" id="SSF57184">
    <property type="entry name" value="Growth factor receptor domain"/>
    <property type="match status" value="3"/>
</dbReference>
<dbReference type="CDD" id="cd00110">
    <property type="entry name" value="LamG"/>
    <property type="match status" value="3"/>
</dbReference>
<feature type="domain" description="EGF-like" evidence="11">
    <location>
        <begin position="1378"/>
        <end position="1414"/>
    </location>
</feature>
<feature type="disulfide bond" evidence="7">
    <location>
        <begin position="192"/>
        <end position="201"/>
    </location>
</feature>
<feature type="disulfide bond" evidence="7">
    <location>
        <begin position="488"/>
        <end position="497"/>
    </location>
</feature>
<dbReference type="GO" id="GO:0030097">
    <property type="term" value="P:hemopoiesis"/>
    <property type="evidence" value="ECO:0007669"/>
    <property type="project" value="UniProtKB-ARBA"/>
</dbReference>
<dbReference type="PROSITE" id="PS50026">
    <property type="entry name" value="EGF_3"/>
    <property type="match status" value="38"/>
</dbReference>
<dbReference type="FunFam" id="2.10.25.10:FF:000004">
    <property type="entry name" value="Neurogenic locus notch 1"/>
    <property type="match status" value="2"/>
</dbReference>
<feature type="transmembrane region" description="Helical" evidence="9">
    <location>
        <begin position="2546"/>
        <end position="2570"/>
    </location>
</feature>
<organism evidence="12 13">
    <name type="scientific">Elysia crispata</name>
    <name type="common">lettuce slug</name>
    <dbReference type="NCBI Taxonomy" id="231223"/>
    <lineage>
        <taxon>Eukaryota</taxon>
        <taxon>Metazoa</taxon>
        <taxon>Spiralia</taxon>
        <taxon>Lophotrochozoa</taxon>
        <taxon>Mollusca</taxon>
        <taxon>Gastropoda</taxon>
        <taxon>Heterobranchia</taxon>
        <taxon>Euthyneura</taxon>
        <taxon>Panpulmonata</taxon>
        <taxon>Sacoglossa</taxon>
        <taxon>Placobranchoidea</taxon>
        <taxon>Plakobranchidae</taxon>
        <taxon>Elysia</taxon>
    </lineage>
</organism>
<feature type="domain" description="EGF-like" evidence="11">
    <location>
        <begin position="852"/>
        <end position="889"/>
    </location>
</feature>
<dbReference type="SUPFAM" id="SSF49899">
    <property type="entry name" value="Concanavalin A-like lectins/glucanases"/>
    <property type="match status" value="3"/>
</dbReference>
<feature type="disulfide bond" evidence="7">
    <location>
        <begin position="309"/>
        <end position="318"/>
    </location>
</feature>
<dbReference type="PROSITE" id="PS00022">
    <property type="entry name" value="EGF_1"/>
    <property type="match status" value="35"/>
</dbReference>
<feature type="disulfide bond" evidence="7">
    <location>
        <begin position="594"/>
        <end position="603"/>
    </location>
</feature>
<feature type="disulfide bond" evidence="7">
    <location>
        <begin position="2511"/>
        <end position="2520"/>
    </location>
</feature>
<feature type="domain" description="EGF-like" evidence="11">
    <location>
        <begin position="1623"/>
        <end position="1659"/>
    </location>
</feature>
<dbReference type="FunFam" id="2.10.25.10:FF:000117">
    <property type="entry name" value="Delta-like protein"/>
    <property type="match status" value="1"/>
</dbReference>
<evidence type="ECO:0000256" key="1">
    <source>
        <dbReference type="ARBA" id="ARBA00022473"/>
    </source>
</evidence>
<dbReference type="PROSITE" id="PS01186">
    <property type="entry name" value="EGF_2"/>
    <property type="match status" value="28"/>
</dbReference>
<feature type="disulfide bond" evidence="7">
    <location>
        <begin position="726"/>
        <end position="735"/>
    </location>
</feature>
<feature type="disulfide bond" evidence="7">
    <location>
        <begin position="2074"/>
        <end position="2083"/>
    </location>
</feature>
<feature type="disulfide bond" evidence="7">
    <location>
        <begin position="552"/>
        <end position="561"/>
    </location>
</feature>
<dbReference type="PANTHER" id="PTHR24049:SF22">
    <property type="entry name" value="DROSOPHILA CRUMBS HOMOLOG"/>
    <property type="match status" value="1"/>
</dbReference>
<feature type="domain" description="EGF-like" evidence="11">
    <location>
        <begin position="2134"/>
        <end position="2173"/>
    </location>
</feature>
<dbReference type="Pfam" id="PF02210">
    <property type="entry name" value="Laminin_G_2"/>
    <property type="match status" value="3"/>
</dbReference>
<feature type="domain" description="EGF-like" evidence="11">
    <location>
        <begin position="814"/>
        <end position="850"/>
    </location>
</feature>
<feature type="domain" description="EGF-like" evidence="11">
    <location>
        <begin position="2285"/>
        <end position="2322"/>
    </location>
</feature>
<accession>A0AAE0XMU9</accession>
<dbReference type="EMBL" id="JAWDGP010008006">
    <property type="protein sequence ID" value="KAK3697603.1"/>
    <property type="molecule type" value="Genomic_DNA"/>
</dbReference>
<keyword evidence="1" id="KW-0217">Developmental protein</keyword>
<gene>
    <name evidence="12" type="ORF">RRG08_033333</name>
</gene>
<dbReference type="PROSITE" id="PS00010">
    <property type="entry name" value="ASX_HYDROXYL"/>
    <property type="match status" value="19"/>
</dbReference>
<feature type="domain" description="EGF-like" evidence="11">
    <location>
        <begin position="564"/>
        <end position="604"/>
    </location>
</feature>
<feature type="domain" description="EGF-like" evidence="11">
    <location>
        <begin position="2443"/>
        <end position="2481"/>
    </location>
</feature>
<feature type="disulfide bond" evidence="7">
    <location>
        <begin position="2122"/>
        <end position="2131"/>
    </location>
</feature>
<name>A0AAE0XMU9_9GAST</name>
<feature type="disulfide bond" evidence="7">
    <location>
        <begin position="1649"/>
        <end position="1658"/>
    </location>
</feature>
<comment type="caution">
    <text evidence="7">Lacks conserved residue(s) required for the propagation of feature annotation.</text>
</comment>
<feature type="domain" description="EGF-like" evidence="11">
    <location>
        <begin position="2403"/>
        <end position="2439"/>
    </location>
</feature>
<dbReference type="Pfam" id="PF07645">
    <property type="entry name" value="EGF_CA"/>
    <property type="match status" value="4"/>
</dbReference>
<dbReference type="GO" id="GO:0003008">
    <property type="term" value="P:system process"/>
    <property type="evidence" value="ECO:0007669"/>
    <property type="project" value="UniProtKB-ARBA"/>
</dbReference>
<feature type="disulfide bond" evidence="7">
    <location>
        <begin position="1182"/>
        <end position="1191"/>
    </location>
</feature>
<dbReference type="Pfam" id="PF12661">
    <property type="entry name" value="hEGF"/>
    <property type="match status" value="3"/>
</dbReference>
<dbReference type="Gene3D" id="2.60.120.200">
    <property type="match status" value="3"/>
</dbReference>
<dbReference type="PRINTS" id="PR00010">
    <property type="entry name" value="EGFBLOOD"/>
</dbReference>
<feature type="disulfide bond" evidence="7">
    <location>
        <begin position="35"/>
        <end position="44"/>
    </location>
</feature>
<feature type="disulfide bond" evidence="7">
    <location>
        <begin position="1768"/>
        <end position="1777"/>
    </location>
</feature>
<feature type="disulfide bond" evidence="7">
    <location>
        <begin position="443"/>
        <end position="452"/>
    </location>
</feature>
<dbReference type="InterPro" id="IPR051022">
    <property type="entry name" value="Notch_Cell-Fate_Det"/>
</dbReference>
<dbReference type="GO" id="GO:0005509">
    <property type="term" value="F:calcium ion binding"/>
    <property type="evidence" value="ECO:0007669"/>
    <property type="project" value="InterPro"/>
</dbReference>
<keyword evidence="5 7" id="KW-1015">Disulfide bond</keyword>
<feature type="domain" description="EGF-like" evidence="11">
    <location>
        <begin position="204"/>
        <end position="242"/>
    </location>
</feature>
<feature type="disulfide bond" evidence="7">
    <location>
        <begin position="2429"/>
        <end position="2438"/>
    </location>
</feature>
<evidence type="ECO:0000313" key="12">
    <source>
        <dbReference type="EMBL" id="KAK3697603.1"/>
    </source>
</evidence>
<dbReference type="FunFam" id="2.10.25.10:FF:000012">
    <property type="entry name" value="Delta-like protein"/>
    <property type="match status" value="1"/>
</dbReference>
<dbReference type="Pfam" id="PF00008">
    <property type="entry name" value="EGF"/>
    <property type="match status" value="23"/>
</dbReference>
<feature type="disulfide bond" evidence="7">
    <location>
        <begin position="347"/>
        <end position="356"/>
    </location>
</feature>
<reference evidence="12" key="1">
    <citation type="journal article" date="2023" name="G3 (Bethesda)">
        <title>A reference genome for the long-term kleptoplast-retaining sea slug Elysia crispata morphotype clarki.</title>
        <authorList>
            <person name="Eastman K.E."/>
            <person name="Pendleton A.L."/>
            <person name="Shaikh M.A."/>
            <person name="Suttiyut T."/>
            <person name="Ogas R."/>
            <person name="Tomko P."/>
            <person name="Gavelis G."/>
            <person name="Widhalm J.R."/>
            <person name="Wisecaver J.H."/>
        </authorList>
    </citation>
    <scope>NUCLEOTIDE SEQUENCE</scope>
    <source>
        <strain evidence="12">ECLA1</strain>
    </source>
</reference>
<proteinExistence type="predicted"/>
<comment type="caution">
    <text evidence="12">The sequence shown here is derived from an EMBL/GenBank/DDBJ whole genome shotgun (WGS) entry which is preliminary data.</text>
</comment>
<dbReference type="PROSITE" id="PS01187">
    <property type="entry name" value="EGF_CA"/>
    <property type="match status" value="7"/>
</dbReference>
<evidence type="ECO:0000256" key="8">
    <source>
        <dbReference type="SAM" id="MobiDB-lite"/>
    </source>
</evidence>
<dbReference type="InterPro" id="IPR018097">
    <property type="entry name" value="EGF_Ca-bd_CS"/>
</dbReference>
<dbReference type="FunFam" id="2.10.25.10:FF:000118">
    <property type="entry name" value="protein delta homolog 2"/>
    <property type="match status" value="1"/>
</dbReference>
<feature type="domain" description="EGF-like" evidence="11">
    <location>
        <begin position="88"/>
        <end position="124"/>
    </location>
</feature>
<feature type="disulfide bond" evidence="7">
    <location>
        <begin position="76"/>
        <end position="85"/>
    </location>
</feature>
<evidence type="ECO:0000256" key="6">
    <source>
        <dbReference type="ARBA" id="ARBA00023180"/>
    </source>
</evidence>
<feature type="domain" description="EGF-like" evidence="11">
    <location>
        <begin position="244"/>
        <end position="280"/>
    </location>
</feature>
<feature type="disulfide bond" evidence="7">
    <location>
        <begin position="270"/>
        <end position="279"/>
    </location>
</feature>
<feature type="domain" description="EGF-like" evidence="11">
    <location>
        <begin position="2175"/>
        <end position="2211"/>
    </location>
</feature>
<dbReference type="CDD" id="cd00054">
    <property type="entry name" value="EGF_CA"/>
    <property type="match status" value="26"/>
</dbReference>
<feature type="domain" description="EGF-like" evidence="11">
    <location>
        <begin position="648"/>
        <end position="697"/>
    </location>
</feature>
<feature type="domain" description="EGF-like" evidence="11">
    <location>
        <begin position="8"/>
        <end position="45"/>
    </location>
</feature>
<evidence type="ECO:0000256" key="2">
    <source>
        <dbReference type="ARBA" id="ARBA00022536"/>
    </source>
</evidence>
<feature type="region of interest" description="Disordered" evidence="8">
    <location>
        <begin position="1980"/>
        <end position="2003"/>
    </location>
</feature>
<feature type="domain" description="Laminin G" evidence="10">
    <location>
        <begin position="936"/>
        <end position="1154"/>
    </location>
</feature>
<feature type="disulfide bond" evidence="7">
    <location>
        <begin position="764"/>
        <end position="773"/>
    </location>
</feature>
<dbReference type="InterPro" id="IPR009030">
    <property type="entry name" value="Growth_fac_rcpt_cys_sf"/>
</dbReference>
<dbReference type="GO" id="GO:0048863">
    <property type="term" value="P:stem cell differentiation"/>
    <property type="evidence" value="ECO:0007669"/>
    <property type="project" value="UniProtKB-ARBA"/>
</dbReference>
<dbReference type="SUPFAM" id="SSF57196">
    <property type="entry name" value="EGF/Laminin"/>
    <property type="match status" value="22"/>
</dbReference>
<feature type="domain" description="EGF-like" evidence="11">
    <location>
        <begin position="1742"/>
        <end position="1778"/>
    </location>
</feature>
<evidence type="ECO:0008006" key="14">
    <source>
        <dbReference type="Google" id="ProtNLM"/>
    </source>
</evidence>
<keyword evidence="9" id="KW-0812">Transmembrane</keyword>
<feature type="disulfide bond" evidence="7">
    <location>
        <begin position="687"/>
        <end position="696"/>
    </location>
</feature>
<feature type="disulfide bond" evidence="7">
    <location>
        <begin position="2201"/>
        <end position="2210"/>
    </location>
</feature>
<dbReference type="GO" id="GO:0009952">
    <property type="term" value="P:anterior/posterior pattern specification"/>
    <property type="evidence" value="ECO:0007669"/>
    <property type="project" value="UniProtKB-ARBA"/>
</dbReference>
<keyword evidence="6" id="KW-0325">Glycoprotein</keyword>
<dbReference type="InterPro" id="IPR001881">
    <property type="entry name" value="EGF-like_Ca-bd_dom"/>
</dbReference>
<keyword evidence="2 7" id="KW-0245">EGF-like domain</keyword>
<feature type="domain" description="Laminin G" evidence="10">
    <location>
        <begin position="1194"/>
        <end position="1376"/>
    </location>
</feature>
<evidence type="ECO:0000259" key="11">
    <source>
        <dbReference type="PROSITE" id="PS50026"/>
    </source>
</evidence>
<dbReference type="FunFam" id="2.10.25.10:FF:000080">
    <property type="entry name" value="Neurogenic locus notch 1"/>
    <property type="match status" value="2"/>
</dbReference>
<feature type="domain" description="EGF-like" evidence="11">
    <location>
        <begin position="738"/>
        <end position="774"/>
    </location>
</feature>
<feature type="disulfide bond" evidence="7">
    <location>
        <begin position="232"/>
        <end position="241"/>
    </location>
</feature>
<dbReference type="PROSITE" id="PS50025">
    <property type="entry name" value="LAM_G_DOMAIN"/>
    <property type="match status" value="3"/>
</dbReference>
<feature type="domain" description="EGF-like" evidence="11">
    <location>
        <begin position="2363"/>
        <end position="2401"/>
    </location>
</feature>
<dbReference type="FunFam" id="2.10.25.10:FF:000143">
    <property type="entry name" value="Protein crumbs 1"/>
    <property type="match status" value="1"/>
</dbReference>
<feature type="disulfide bond" evidence="7">
    <location>
        <begin position="1404"/>
        <end position="1413"/>
    </location>
</feature>
<dbReference type="FunFam" id="2.10.25.10:FF:000109">
    <property type="entry name" value="Notch homolog 4, [Drosophila]"/>
    <property type="match status" value="1"/>
</dbReference>
<dbReference type="FunFam" id="2.10.25.10:FF:000472">
    <property type="entry name" value="Uncharacterized protein, isoform A"/>
    <property type="match status" value="4"/>
</dbReference>
<evidence type="ECO:0000313" key="13">
    <source>
        <dbReference type="Proteomes" id="UP001283361"/>
    </source>
</evidence>
<feature type="domain" description="EGF-like" evidence="11">
    <location>
        <begin position="776"/>
        <end position="812"/>
    </location>
</feature>
<dbReference type="FunFam" id="2.10.25.10:FF:000125">
    <property type="entry name" value="Neurogenic locus notch protein-like"/>
    <property type="match status" value="1"/>
</dbReference>
<feature type="compositionally biased region" description="Polar residues" evidence="8">
    <location>
        <begin position="1980"/>
        <end position="2000"/>
    </location>
</feature>
<feature type="domain" description="EGF-like" evidence="11">
    <location>
        <begin position="2483"/>
        <end position="2521"/>
    </location>
</feature>
<dbReference type="InterPro" id="IPR000152">
    <property type="entry name" value="EGF-type_Asp/Asn_hydroxyl_site"/>
</dbReference>
<feature type="domain" description="EGF-like" evidence="11">
    <location>
        <begin position="282"/>
        <end position="319"/>
    </location>
</feature>
<dbReference type="PANTHER" id="PTHR24049">
    <property type="entry name" value="CRUMBS FAMILY MEMBER"/>
    <property type="match status" value="1"/>
</dbReference>
<feature type="domain" description="EGF-like" evidence="11">
    <location>
        <begin position="2039"/>
        <end position="2084"/>
    </location>
</feature>
<feature type="domain" description="EGF-like" evidence="11">
    <location>
        <begin position="126"/>
        <end position="164"/>
    </location>
</feature>
<dbReference type="Gene3D" id="2.10.25.10">
    <property type="entry name" value="Laminin"/>
    <property type="match status" value="38"/>
</dbReference>
<feature type="disulfide bond" evidence="7">
    <location>
        <begin position="879"/>
        <end position="888"/>
    </location>
</feature>
<feature type="disulfide bond" evidence="7">
    <location>
        <begin position="2163"/>
        <end position="2172"/>
    </location>
</feature>
<evidence type="ECO:0000256" key="4">
    <source>
        <dbReference type="ARBA" id="ARBA00022737"/>
    </source>
</evidence>
<feature type="domain" description="EGF-like" evidence="11">
    <location>
        <begin position="2324"/>
        <end position="2361"/>
    </location>
</feature>
<feature type="disulfide bond" evidence="7">
    <location>
        <begin position="154"/>
        <end position="163"/>
    </location>
</feature>
<protein>
    <recommendedName>
        <fullName evidence="14">Protein crumbs</fullName>
    </recommendedName>
</protein>
<feature type="domain" description="EGF-like" evidence="11">
    <location>
        <begin position="1661"/>
        <end position="1698"/>
    </location>
</feature>
<dbReference type="GO" id="GO:0019904">
    <property type="term" value="F:protein domain specific binding"/>
    <property type="evidence" value="ECO:0007669"/>
    <property type="project" value="UniProtKB-ARBA"/>
</dbReference>
<dbReference type="GO" id="GO:0051241">
    <property type="term" value="P:negative regulation of multicellular organismal process"/>
    <property type="evidence" value="ECO:0007669"/>
    <property type="project" value="UniProtKB-ARBA"/>
</dbReference>
<feature type="disulfide bond" evidence="7">
    <location>
        <begin position="114"/>
        <end position="123"/>
    </location>
</feature>